<evidence type="ECO:0000313" key="2">
    <source>
        <dbReference type="Proteomes" id="UP001207468"/>
    </source>
</evidence>
<gene>
    <name evidence="1" type="ORF">F5148DRAFT_976617</name>
</gene>
<protein>
    <submittedName>
        <fullName evidence="1">RCC1/BLIP-II</fullName>
    </submittedName>
</protein>
<dbReference type="Proteomes" id="UP001207468">
    <property type="component" value="Unassembled WGS sequence"/>
</dbReference>
<organism evidence="1 2">
    <name type="scientific">Russula earlei</name>
    <dbReference type="NCBI Taxonomy" id="71964"/>
    <lineage>
        <taxon>Eukaryota</taxon>
        <taxon>Fungi</taxon>
        <taxon>Dikarya</taxon>
        <taxon>Basidiomycota</taxon>
        <taxon>Agaricomycotina</taxon>
        <taxon>Agaricomycetes</taxon>
        <taxon>Russulales</taxon>
        <taxon>Russulaceae</taxon>
        <taxon>Russula</taxon>
    </lineage>
</organism>
<dbReference type="EMBL" id="JAGFNK010000041">
    <property type="protein sequence ID" value="KAI9510499.1"/>
    <property type="molecule type" value="Genomic_DNA"/>
</dbReference>
<proteinExistence type="predicted"/>
<keyword evidence="2" id="KW-1185">Reference proteome</keyword>
<accession>A0ACC0UFH8</accession>
<reference evidence="1" key="1">
    <citation type="submission" date="2021-03" db="EMBL/GenBank/DDBJ databases">
        <title>Evolutionary priming and transition to the ectomycorrhizal habit in an iconic lineage of mushroom-forming fungi: is preadaptation a requirement?</title>
        <authorList>
            <consortium name="DOE Joint Genome Institute"/>
            <person name="Looney B.P."/>
            <person name="Miyauchi S."/>
            <person name="Morin E."/>
            <person name="Drula E."/>
            <person name="Courty P.E."/>
            <person name="Chicoki N."/>
            <person name="Fauchery L."/>
            <person name="Kohler A."/>
            <person name="Kuo A."/>
            <person name="LaButti K."/>
            <person name="Pangilinan J."/>
            <person name="Lipzen A."/>
            <person name="Riley R."/>
            <person name="Andreopoulos W."/>
            <person name="He G."/>
            <person name="Johnson J."/>
            <person name="Barry K.W."/>
            <person name="Grigoriev I.V."/>
            <person name="Nagy L."/>
            <person name="Hibbett D."/>
            <person name="Henrissat B."/>
            <person name="Matheny P.B."/>
            <person name="Labbe J."/>
            <person name="Martin A.F."/>
        </authorList>
    </citation>
    <scope>NUCLEOTIDE SEQUENCE</scope>
    <source>
        <strain evidence="1">BPL698</strain>
    </source>
</reference>
<name>A0ACC0UFH8_9AGAM</name>
<sequence>MPLADIPVELFLDNLLPLADVRDVLSLGSTDRSFAALCADETFWKRKCKEDFNFTSQETARQSGWKNLYRGLRYPKIFVWGQRANGRLGLKTIPKGLGVGIPYPIEVKIPGSRIVSLVAGGMSFHAVDSEGSMFVWGTLNGESQSLHSEGFSVKYKTASEPHRLLMPNPIRTVSCGRLHTMALDSKNHIWTFVNWGRPFRLDSPMLDCSLPETTPMQAESGWSFSSILTHSGDILAFWPFSGQVGRLCDEENLAMDEWGTCHAYPTSDRHIPCVTWTLRADPLRIPPIPELPELNDTGLSQEERSKRTTLIKIAAFDNHIIGLTNKGHVLKFGDLSNEKSFDRTTRWQYLENFSELSKVASHPAFRDERSGLTAPTSLRITHITAHFETFVAYSTGSSSIILMGDVHTNKDSQPKVIPYLQNRGVISTVLGDYHYGALTADGQLLTWGQYSHGALGLGIPTELPLGAPGGYATESQLSQSRRSQWGPLEPPSVILPSQVHFNHGPNPGGRRFCFAATAAGWHMGALVACLEVGSLPGFECHC</sequence>
<evidence type="ECO:0000313" key="1">
    <source>
        <dbReference type="EMBL" id="KAI9510499.1"/>
    </source>
</evidence>
<comment type="caution">
    <text evidence="1">The sequence shown here is derived from an EMBL/GenBank/DDBJ whole genome shotgun (WGS) entry which is preliminary data.</text>
</comment>